<dbReference type="GeneID" id="42309260"/>
<reference evidence="3 4" key="1">
    <citation type="submission" date="2016-10" db="EMBL/GenBank/DDBJ databases">
        <authorList>
            <person name="de Groot N.N."/>
        </authorList>
    </citation>
    <scope>NUCLEOTIDE SEQUENCE [LARGE SCALE GENOMIC DNA]</scope>
    <source>
        <strain evidence="3 4">DSM 2895</strain>
    </source>
</reference>
<dbReference type="Proteomes" id="UP000182836">
    <property type="component" value="Unassembled WGS sequence"/>
</dbReference>
<dbReference type="PANTHER" id="PTHR23088:SF27">
    <property type="entry name" value="DEAMINATED GLUTATHIONE AMIDASE"/>
    <property type="match status" value="1"/>
</dbReference>
<dbReference type="InterPro" id="IPR003010">
    <property type="entry name" value="C-N_Hydrolase"/>
</dbReference>
<organism evidence="3 4">
    <name type="scientific">Aneurinibacillus migulanus</name>
    <name type="common">Bacillus migulanus</name>
    <dbReference type="NCBI Taxonomy" id="47500"/>
    <lineage>
        <taxon>Bacteria</taxon>
        <taxon>Bacillati</taxon>
        <taxon>Bacillota</taxon>
        <taxon>Bacilli</taxon>
        <taxon>Bacillales</taxon>
        <taxon>Paenibacillaceae</taxon>
        <taxon>Aneurinibacillus group</taxon>
        <taxon>Aneurinibacillus</taxon>
    </lineage>
</organism>
<protein>
    <submittedName>
        <fullName evidence="3">Carbon-nitrogen hydrolase</fullName>
    </submittedName>
</protein>
<dbReference type="EMBL" id="FNED01000015">
    <property type="protein sequence ID" value="SDJ30074.1"/>
    <property type="molecule type" value="Genomic_DNA"/>
</dbReference>
<dbReference type="SUPFAM" id="SSF56317">
    <property type="entry name" value="Carbon-nitrogen hydrolase"/>
    <property type="match status" value="1"/>
</dbReference>
<comment type="similarity">
    <text evidence="1">Belongs to the carbon-nitrogen hydrolase superfamily. NIT1/NIT2 family.</text>
</comment>
<dbReference type="OrthoDB" id="9811121at2"/>
<gene>
    <name evidence="3" type="ORF">SAMN04487909_11563</name>
</gene>
<dbReference type="PROSITE" id="PS50263">
    <property type="entry name" value="CN_HYDROLASE"/>
    <property type="match status" value="1"/>
</dbReference>
<dbReference type="PANTHER" id="PTHR23088">
    <property type="entry name" value="NITRILASE-RELATED"/>
    <property type="match status" value="1"/>
</dbReference>
<dbReference type="CDD" id="cd07197">
    <property type="entry name" value="nitrilase"/>
    <property type="match status" value="1"/>
</dbReference>
<dbReference type="InterPro" id="IPR036526">
    <property type="entry name" value="C-N_Hydrolase_sf"/>
</dbReference>
<evidence type="ECO:0000313" key="3">
    <source>
        <dbReference type="EMBL" id="SDJ30074.1"/>
    </source>
</evidence>
<name>A0A1G8SLM1_ANEMI</name>
<dbReference type="GO" id="GO:0016787">
    <property type="term" value="F:hydrolase activity"/>
    <property type="evidence" value="ECO:0007669"/>
    <property type="project" value="UniProtKB-KW"/>
</dbReference>
<dbReference type="RefSeq" id="WP_052812183.1">
    <property type="nucleotide sequence ID" value="NZ_BJOA01000179.1"/>
</dbReference>
<evidence type="ECO:0000313" key="4">
    <source>
        <dbReference type="Proteomes" id="UP000182836"/>
    </source>
</evidence>
<dbReference type="AlphaFoldDB" id="A0A1G8SLM1"/>
<sequence>MKIKVAAVQFEAGVGLKQENRLQMKQWINTIMAEHPDCSIIVFPELVVSGYDCGCHMAALAEEVEGESYRFFSEEARRYGVHIAYGNIERSGQEDRPYNTVWLIGSDGSLLHTYRKIHLTSLEEAYFTPGEALPQSLCQIQHGLCVG</sequence>
<dbReference type="Gene3D" id="3.60.110.10">
    <property type="entry name" value="Carbon-nitrogen hydrolase"/>
    <property type="match status" value="1"/>
</dbReference>
<keyword evidence="3" id="KW-0378">Hydrolase</keyword>
<proteinExistence type="inferred from homology"/>
<evidence type="ECO:0000256" key="1">
    <source>
        <dbReference type="ARBA" id="ARBA00010613"/>
    </source>
</evidence>
<feature type="domain" description="CN hydrolase" evidence="2">
    <location>
        <begin position="3"/>
        <end position="147"/>
    </location>
</feature>
<dbReference type="Pfam" id="PF00795">
    <property type="entry name" value="CN_hydrolase"/>
    <property type="match status" value="1"/>
</dbReference>
<evidence type="ECO:0000259" key="2">
    <source>
        <dbReference type="PROSITE" id="PS50263"/>
    </source>
</evidence>
<accession>A0A1G8SLM1</accession>